<dbReference type="AlphaFoldDB" id="A0A833SIU1"/>
<gene>
    <name evidence="2" type="ORF">GN244_ATG15901</name>
</gene>
<proteinExistence type="predicted"/>
<name>A0A833SIU1_PHYIN</name>
<protein>
    <submittedName>
        <fullName evidence="2">Uncharacterized protein</fullName>
    </submittedName>
</protein>
<reference evidence="2" key="1">
    <citation type="submission" date="2020-04" db="EMBL/GenBank/DDBJ databases">
        <title>Hybrid Assembly of Korean Phytophthora infestans isolates.</title>
        <authorList>
            <person name="Prokchorchik M."/>
            <person name="Lee Y."/>
            <person name="Seo J."/>
            <person name="Cho J.-H."/>
            <person name="Park Y.-E."/>
            <person name="Jang D.-C."/>
            <person name="Im J.-S."/>
            <person name="Choi J.-G."/>
            <person name="Park H.-J."/>
            <person name="Lee G.-B."/>
            <person name="Lee Y.-G."/>
            <person name="Hong S.-Y."/>
            <person name="Cho K."/>
            <person name="Sohn K.H."/>
        </authorList>
    </citation>
    <scope>NUCLEOTIDE SEQUENCE</scope>
    <source>
        <strain evidence="2">KR_1_A1</strain>
    </source>
</reference>
<evidence type="ECO:0000313" key="3">
    <source>
        <dbReference type="Proteomes" id="UP000602510"/>
    </source>
</evidence>
<comment type="caution">
    <text evidence="2">The sequence shown here is derived from an EMBL/GenBank/DDBJ whole genome shotgun (WGS) entry which is preliminary data.</text>
</comment>
<evidence type="ECO:0000313" key="2">
    <source>
        <dbReference type="EMBL" id="KAF4032214.1"/>
    </source>
</evidence>
<accession>A0A833SIU1</accession>
<sequence length="60" mass="6954">MEPAEHDTSAAGEDQRQHIVDSRMEKQVVCRSTRIKKKSVRRLEFEESHNAEEMALVSEL</sequence>
<dbReference type="EMBL" id="WSZM01000504">
    <property type="protein sequence ID" value="KAF4032214.1"/>
    <property type="molecule type" value="Genomic_DNA"/>
</dbReference>
<dbReference type="Proteomes" id="UP000602510">
    <property type="component" value="Unassembled WGS sequence"/>
</dbReference>
<keyword evidence="3" id="KW-1185">Reference proteome</keyword>
<organism evidence="2 3">
    <name type="scientific">Phytophthora infestans</name>
    <name type="common">Potato late blight agent</name>
    <name type="synonym">Botrytis infestans</name>
    <dbReference type="NCBI Taxonomy" id="4787"/>
    <lineage>
        <taxon>Eukaryota</taxon>
        <taxon>Sar</taxon>
        <taxon>Stramenopiles</taxon>
        <taxon>Oomycota</taxon>
        <taxon>Peronosporomycetes</taxon>
        <taxon>Peronosporales</taxon>
        <taxon>Peronosporaceae</taxon>
        <taxon>Phytophthora</taxon>
    </lineage>
</organism>
<feature type="region of interest" description="Disordered" evidence="1">
    <location>
        <begin position="1"/>
        <end position="25"/>
    </location>
</feature>
<evidence type="ECO:0000256" key="1">
    <source>
        <dbReference type="SAM" id="MobiDB-lite"/>
    </source>
</evidence>